<gene>
    <name evidence="4" type="ORF">H074_18453</name>
</gene>
<comment type="caution">
    <text evidence="4">The sequence shown here is derived from an EMBL/GenBank/DDBJ whole genome shotgun (WGS) entry which is preliminary data.</text>
</comment>
<keyword evidence="5" id="KW-1185">Reference proteome</keyword>
<evidence type="ECO:0000313" key="5">
    <source>
        <dbReference type="Proteomes" id="UP000054226"/>
    </source>
</evidence>
<name>M2ZCH1_9PSEU</name>
<evidence type="ECO:0000313" key="4">
    <source>
        <dbReference type="EMBL" id="EME58588.1"/>
    </source>
</evidence>
<dbReference type="InterPro" id="IPR047718">
    <property type="entry name" value="RsbA-like_anti_sig"/>
</dbReference>
<dbReference type="OrthoDB" id="4088450at2"/>
<organism evidence="4 5">
    <name type="scientific">Amycolatopsis decaplanina DSM 44594</name>
    <dbReference type="NCBI Taxonomy" id="1284240"/>
    <lineage>
        <taxon>Bacteria</taxon>
        <taxon>Bacillati</taxon>
        <taxon>Actinomycetota</taxon>
        <taxon>Actinomycetes</taxon>
        <taxon>Pseudonocardiales</taxon>
        <taxon>Pseudonocardiaceae</taxon>
        <taxon>Amycolatopsis</taxon>
    </lineage>
</organism>
<keyword evidence="1" id="KW-0418">Kinase</keyword>
<dbReference type="InterPro" id="IPR050267">
    <property type="entry name" value="Anti-sigma-factor_SerPK"/>
</dbReference>
<dbReference type="PATRIC" id="fig|1284240.4.peg.3749"/>
<dbReference type="PANTHER" id="PTHR35526">
    <property type="entry name" value="ANTI-SIGMA-F FACTOR RSBW-RELATED"/>
    <property type="match status" value="1"/>
</dbReference>
<feature type="domain" description="MEDS" evidence="3">
    <location>
        <begin position="15"/>
        <end position="160"/>
    </location>
</feature>
<evidence type="ECO:0000256" key="1">
    <source>
        <dbReference type="ARBA" id="ARBA00022527"/>
    </source>
</evidence>
<dbReference type="Pfam" id="PF14417">
    <property type="entry name" value="MEDS"/>
    <property type="match status" value="1"/>
</dbReference>
<dbReference type="EMBL" id="AOHO01000055">
    <property type="protein sequence ID" value="EME58588.1"/>
    <property type="molecule type" value="Genomic_DNA"/>
</dbReference>
<dbReference type="PANTHER" id="PTHR35526:SF3">
    <property type="entry name" value="ANTI-SIGMA-F FACTOR RSBW"/>
    <property type="match status" value="1"/>
</dbReference>
<accession>M2ZCH1</accession>
<dbReference type="GO" id="GO:0004674">
    <property type="term" value="F:protein serine/threonine kinase activity"/>
    <property type="evidence" value="ECO:0007669"/>
    <property type="project" value="UniProtKB-KW"/>
</dbReference>
<feature type="domain" description="Histidine kinase/HSP90-like ATPase" evidence="2">
    <location>
        <begin position="205"/>
        <end position="314"/>
    </location>
</feature>
<protein>
    <recommendedName>
        <fullName evidence="6">Sensor histidine kinase</fullName>
    </recommendedName>
</protein>
<dbReference type="InterPro" id="IPR003594">
    <property type="entry name" value="HATPase_dom"/>
</dbReference>
<evidence type="ECO:0000259" key="3">
    <source>
        <dbReference type="Pfam" id="PF14417"/>
    </source>
</evidence>
<dbReference type="Gene3D" id="3.30.565.10">
    <property type="entry name" value="Histidine kinase-like ATPase, C-terminal domain"/>
    <property type="match status" value="1"/>
</dbReference>
<keyword evidence="1" id="KW-0723">Serine/threonine-protein kinase</keyword>
<dbReference type="InterPro" id="IPR036890">
    <property type="entry name" value="HATPase_C_sf"/>
</dbReference>
<reference evidence="4 5" key="1">
    <citation type="journal article" date="2013" name="Genome Announc.">
        <title>Draft Genome Sequence of Amycolatopsis decaplanina Strain DSM 44594T.</title>
        <authorList>
            <person name="Kaur N."/>
            <person name="Kumar S."/>
            <person name="Bala M."/>
            <person name="Raghava G.P."/>
            <person name="Mayilraj S."/>
        </authorList>
    </citation>
    <scope>NUCLEOTIDE SEQUENCE [LARGE SCALE GENOMIC DNA]</scope>
    <source>
        <strain evidence="4 5">DSM 44594</strain>
    </source>
</reference>
<dbReference type="NCBIfam" id="NF041045">
    <property type="entry name" value="RsbA_anti_sig"/>
    <property type="match status" value="1"/>
</dbReference>
<dbReference type="InterPro" id="IPR025847">
    <property type="entry name" value="MEDS_domain"/>
</dbReference>
<dbReference type="RefSeq" id="WP_007031544.1">
    <property type="nucleotide sequence ID" value="NZ_AOHO01000055.1"/>
</dbReference>
<dbReference type="Pfam" id="PF13581">
    <property type="entry name" value="HATPase_c_2"/>
    <property type="match status" value="1"/>
</dbReference>
<dbReference type="AlphaFoldDB" id="M2ZCH1"/>
<proteinExistence type="predicted"/>
<sequence>MSAQESPAVGASFVHQACIYSSDAEFLDMAIPFIEDGLAREEATLAVTTPNNIEMLSGTLGADAGRVHFVDAYGWYRRPAATLLGYHDYYAARHAECPGHVRIIGEPIWTGRSDRETVEWRRYESILNVAFAASAAWIVCPYDARVLAPPIVADALRTHPARLTGREASPCSDYLDPSIFVDTGDESPLPAPPPDAAVLPFMGDLSSVRRFVAAHAALHGLPGQRATLLSAAVGEVSNHVVQHGSGRATIRLWTESGSIVCDVHEPAGRITDPFLGYLPPTLDPAPGDGLWLTRQLCHLVETRSGYHGATVRLRVSGPRAVTASDADVFRGGSTSRGRGRGAAP</sequence>
<dbReference type="Proteomes" id="UP000054226">
    <property type="component" value="Unassembled WGS sequence"/>
</dbReference>
<evidence type="ECO:0000259" key="2">
    <source>
        <dbReference type="Pfam" id="PF13581"/>
    </source>
</evidence>
<evidence type="ECO:0008006" key="6">
    <source>
        <dbReference type="Google" id="ProtNLM"/>
    </source>
</evidence>
<keyword evidence="1" id="KW-0808">Transferase</keyword>